<evidence type="ECO:0000256" key="3">
    <source>
        <dbReference type="ARBA" id="ARBA00022691"/>
    </source>
</evidence>
<name>M8DZ58_9BACL</name>
<dbReference type="RefSeq" id="WP_003388422.1">
    <property type="nucleotide sequence ID" value="NZ_APBN01000004.1"/>
</dbReference>
<keyword evidence="3 5" id="KW-0949">S-adenosyl-L-methionine</keyword>
<dbReference type="Proteomes" id="UP000012081">
    <property type="component" value="Unassembled WGS sequence"/>
</dbReference>
<proteinExistence type="inferred from homology"/>
<keyword evidence="4 5" id="KW-0093">Biotin biosynthesis</keyword>
<dbReference type="GO" id="GO:0032259">
    <property type="term" value="P:methylation"/>
    <property type="evidence" value="ECO:0007669"/>
    <property type="project" value="UniProtKB-KW"/>
</dbReference>
<dbReference type="OrthoDB" id="9760689at2"/>
<protein>
    <recommendedName>
        <fullName evidence="5">Malonyl-[acyl-carrier protein] O-methyltransferase</fullName>
        <shortName evidence="5">Malonyl-ACP O-methyltransferase</shortName>
        <ecNumber evidence="5">2.1.1.197</ecNumber>
    </recommendedName>
    <alternativeName>
        <fullName evidence="5">Biotin synthesis protein BioC</fullName>
    </alternativeName>
</protein>
<dbReference type="GO" id="GO:0009102">
    <property type="term" value="P:biotin biosynthetic process"/>
    <property type="evidence" value="ECO:0007669"/>
    <property type="project" value="UniProtKB-UniRule"/>
</dbReference>
<dbReference type="EMBL" id="APBN01000004">
    <property type="protein sequence ID" value="EMT52331.1"/>
    <property type="molecule type" value="Genomic_DNA"/>
</dbReference>
<reference evidence="7 8" key="1">
    <citation type="submission" date="2013-03" db="EMBL/GenBank/DDBJ databases">
        <title>Assembly of a new bacterial strain Brevibacillus borstelensis AK1.</title>
        <authorList>
            <person name="Rajan I."/>
            <person name="PoliReddy D."/>
            <person name="Sugumar T."/>
            <person name="Rathinam K."/>
            <person name="Alqarawi S."/>
            <person name="Khalil A.B."/>
            <person name="Sivakumar N."/>
        </authorList>
    </citation>
    <scope>NUCLEOTIDE SEQUENCE [LARGE SCALE GENOMIC DNA]</scope>
    <source>
        <strain evidence="7 8">AK1</strain>
    </source>
</reference>
<evidence type="ECO:0000259" key="6">
    <source>
        <dbReference type="Pfam" id="PF08242"/>
    </source>
</evidence>
<organism evidence="7 8">
    <name type="scientific">Brevibacillus borstelensis AK1</name>
    <dbReference type="NCBI Taxonomy" id="1300222"/>
    <lineage>
        <taxon>Bacteria</taxon>
        <taxon>Bacillati</taxon>
        <taxon>Bacillota</taxon>
        <taxon>Bacilli</taxon>
        <taxon>Bacillales</taxon>
        <taxon>Paenibacillaceae</taxon>
        <taxon>Brevibacillus</taxon>
    </lineage>
</organism>
<dbReference type="EC" id="2.1.1.197" evidence="5"/>
<evidence type="ECO:0000256" key="2">
    <source>
        <dbReference type="ARBA" id="ARBA00022679"/>
    </source>
</evidence>
<dbReference type="STRING" id="1300222.I532_11779"/>
<feature type="domain" description="Methyltransferase type 12" evidence="6">
    <location>
        <begin position="46"/>
        <end position="142"/>
    </location>
</feature>
<comment type="pathway">
    <text evidence="5">Cofactor biosynthesis; biotin biosynthesis.</text>
</comment>
<dbReference type="PATRIC" id="fig|1300222.3.peg.2458"/>
<dbReference type="Pfam" id="PF08242">
    <property type="entry name" value="Methyltransf_12"/>
    <property type="match status" value="1"/>
</dbReference>
<dbReference type="UniPathway" id="UPA00078"/>
<sequence length="269" mass="30338">MANELVSKRFSAKAATYDQYAVVQQEMASILAKSIFSGTRQVQSLLEIGSGTGGLTWLLRAQFPLCEYVALDIAPGMVKQARERFREDTRIRFELADVERWVWEERSETYDLAASSACFQWLQQPARTAAGLYKLLRPGGQLFFSTFGPGTFQELHRSFDSAYRLLDRPPERHGLSYLTPEQWRDICLGAGFASVESERTRRTLYYPDVRSFLQAVKAIGANAGGKSSGTGLGQRRLLTAMMAEYQRLYGDERGVPVTYELVFIRAKKA</sequence>
<dbReference type="HAMAP" id="MF_00835">
    <property type="entry name" value="BioC"/>
    <property type="match status" value="1"/>
</dbReference>
<keyword evidence="2 5" id="KW-0808">Transferase</keyword>
<keyword evidence="8" id="KW-1185">Reference proteome</keyword>
<dbReference type="SUPFAM" id="SSF53335">
    <property type="entry name" value="S-adenosyl-L-methionine-dependent methyltransferases"/>
    <property type="match status" value="1"/>
</dbReference>
<keyword evidence="1 5" id="KW-0489">Methyltransferase</keyword>
<evidence type="ECO:0000313" key="8">
    <source>
        <dbReference type="Proteomes" id="UP000012081"/>
    </source>
</evidence>
<comment type="caution">
    <text evidence="7">The sequence shown here is derived from an EMBL/GenBank/DDBJ whole genome shotgun (WGS) entry which is preliminary data.</text>
</comment>
<dbReference type="PANTHER" id="PTHR43861">
    <property type="entry name" value="TRANS-ACONITATE 2-METHYLTRANSFERASE-RELATED"/>
    <property type="match status" value="1"/>
</dbReference>
<dbReference type="GO" id="GO:0102130">
    <property type="term" value="F:malonyl-CoA methyltransferase activity"/>
    <property type="evidence" value="ECO:0007669"/>
    <property type="project" value="UniProtKB-EC"/>
</dbReference>
<comment type="similarity">
    <text evidence="5">Belongs to the methyltransferase superfamily.</text>
</comment>
<evidence type="ECO:0000313" key="7">
    <source>
        <dbReference type="EMBL" id="EMT52331.1"/>
    </source>
</evidence>
<dbReference type="AlphaFoldDB" id="M8DZ58"/>
<evidence type="ECO:0000256" key="4">
    <source>
        <dbReference type="ARBA" id="ARBA00022756"/>
    </source>
</evidence>
<dbReference type="NCBIfam" id="TIGR02072">
    <property type="entry name" value="BioC"/>
    <property type="match status" value="1"/>
</dbReference>
<dbReference type="InterPro" id="IPR011814">
    <property type="entry name" value="BioC"/>
</dbReference>
<comment type="catalytic activity">
    <reaction evidence="5">
        <text>malonyl-[ACP] + S-adenosyl-L-methionine = malonyl-[ACP] methyl ester + S-adenosyl-L-homocysteine</text>
        <dbReference type="Rhea" id="RHEA:17105"/>
        <dbReference type="Rhea" id="RHEA-COMP:9623"/>
        <dbReference type="Rhea" id="RHEA-COMP:9954"/>
        <dbReference type="ChEBI" id="CHEBI:57856"/>
        <dbReference type="ChEBI" id="CHEBI:59789"/>
        <dbReference type="ChEBI" id="CHEBI:78449"/>
        <dbReference type="ChEBI" id="CHEBI:78845"/>
        <dbReference type="EC" id="2.1.1.197"/>
    </reaction>
</comment>
<evidence type="ECO:0000256" key="5">
    <source>
        <dbReference type="HAMAP-Rule" id="MF_00835"/>
    </source>
</evidence>
<comment type="function">
    <text evidence="5">Converts the free carboxyl group of a malonyl-thioester to its methyl ester by transfer of a methyl group from S-adenosyl-L-methionine (SAM). It allows to synthesize pimeloyl-ACP via the fatty acid synthetic pathway.</text>
</comment>
<accession>M8DZ58</accession>
<dbReference type="InterPro" id="IPR013217">
    <property type="entry name" value="Methyltransf_12"/>
</dbReference>
<dbReference type="Gene3D" id="3.40.50.150">
    <property type="entry name" value="Vaccinia Virus protein VP39"/>
    <property type="match status" value="1"/>
</dbReference>
<dbReference type="InterPro" id="IPR029063">
    <property type="entry name" value="SAM-dependent_MTases_sf"/>
</dbReference>
<dbReference type="GO" id="GO:0010340">
    <property type="term" value="F:carboxyl-O-methyltransferase activity"/>
    <property type="evidence" value="ECO:0007669"/>
    <property type="project" value="UniProtKB-UniRule"/>
</dbReference>
<dbReference type="CDD" id="cd02440">
    <property type="entry name" value="AdoMet_MTases"/>
    <property type="match status" value="1"/>
</dbReference>
<dbReference type="PANTHER" id="PTHR43861:SF1">
    <property type="entry name" value="TRANS-ACONITATE 2-METHYLTRANSFERASE"/>
    <property type="match status" value="1"/>
</dbReference>
<evidence type="ECO:0000256" key="1">
    <source>
        <dbReference type="ARBA" id="ARBA00022603"/>
    </source>
</evidence>
<gene>
    <name evidence="5" type="primary">bioC</name>
    <name evidence="7" type="ORF">I532_11779</name>
</gene>